<comment type="caution">
    <text evidence="3">The sequence shown here is derived from an EMBL/GenBank/DDBJ whole genome shotgun (WGS) entry which is preliminary data.</text>
</comment>
<evidence type="ECO:0000313" key="4">
    <source>
        <dbReference type="Proteomes" id="UP000469346"/>
    </source>
</evidence>
<dbReference type="EMBL" id="JAAGRR010000016">
    <property type="protein sequence ID" value="NDY41769.1"/>
    <property type="molecule type" value="Genomic_DNA"/>
</dbReference>
<dbReference type="Proteomes" id="UP000469346">
    <property type="component" value="Unassembled WGS sequence"/>
</dbReference>
<dbReference type="InterPro" id="IPR011723">
    <property type="entry name" value="Znf/thioredoxin_put"/>
</dbReference>
<dbReference type="RefSeq" id="WP_163297924.1">
    <property type="nucleotide sequence ID" value="NZ_JAAGRR010000016.1"/>
</dbReference>
<accession>A0A6N9TKX1</accession>
<evidence type="ECO:0000313" key="3">
    <source>
        <dbReference type="EMBL" id="NDY41769.1"/>
    </source>
</evidence>
<dbReference type="AlphaFoldDB" id="A0A6N9TKX1"/>
<reference evidence="3 4" key="1">
    <citation type="submission" date="2020-02" db="EMBL/GenBank/DDBJ databases">
        <title>Comparative genomics of sulfur disproportionating microorganisms.</title>
        <authorList>
            <person name="Ward L.M."/>
            <person name="Bertran E."/>
            <person name="Johnston D.T."/>
        </authorList>
    </citation>
    <scope>NUCLEOTIDE SEQUENCE [LARGE SCALE GENOMIC DNA]</scope>
    <source>
        <strain evidence="3 4">DSM 100025</strain>
    </source>
</reference>
<keyword evidence="4" id="KW-1185">Reference proteome</keyword>
<feature type="region of interest" description="Disordered" evidence="1">
    <location>
        <begin position="39"/>
        <end position="72"/>
    </location>
</feature>
<evidence type="ECO:0000256" key="1">
    <source>
        <dbReference type="SAM" id="MobiDB-lite"/>
    </source>
</evidence>
<protein>
    <recommendedName>
        <fullName evidence="2">Zinc finger/thioredoxin putative domain-containing protein</fullName>
    </recommendedName>
</protein>
<feature type="domain" description="Zinc finger/thioredoxin putative" evidence="2">
    <location>
        <begin position="1"/>
        <end position="37"/>
    </location>
</feature>
<sequence length="220" mass="24557">MNVTCPGCQRSYNIPDEKIPATGTAYVTCPQCQQRFPVQARPAAAPPPPGPSATTAPAAPEPGGGEEDLQEYFPPGTQTALIHCTEYDARTQIEKSLTEMGYEVRTVRKERELAVRLRYHVYDVLVVYQGGAEATDDSRAILRFVHQLPMDVRREMFLVLVHLGGNKHDTLKSFLLSVDLNITPLDLSDFAHLLKQGLEQKHARYKAFLDSRAMVDSELF</sequence>
<proteinExistence type="predicted"/>
<dbReference type="Pfam" id="PF13717">
    <property type="entry name" value="Zn_ribbon_4"/>
    <property type="match status" value="1"/>
</dbReference>
<evidence type="ECO:0000259" key="2">
    <source>
        <dbReference type="Pfam" id="PF13717"/>
    </source>
</evidence>
<dbReference type="NCBIfam" id="TIGR02098">
    <property type="entry name" value="MJ0042_CXXC"/>
    <property type="match status" value="1"/>
</dbReference>
<gene>
    <name evidence="3" type="ORF">G3N55_02735</name>
</gene>
<name>A0A6N9TKX1_DISTH</name>
<organism evidence="3 4">
    <name type="scientific">Dissulfurirhabdus thermomarina</name>
    <dbReference type="NCBI Taxonomy" id="1765737"/>
    <lineage>
        <taxon>Bacteria</taxon>
        <taxon>Deltaproteobacteria</taxon>
        <taxon>Dissulfurirhabdaceae</taxon>
        <taxon>Dissulfurirhabdus</taxon>
    </lineage>
</organism>